<evidence type="ECO:0000313" key="2">
    <source>
        <dbReference type="EMBL" id="EFW18531.1"/>
    </source>
</evidence>
<feature type="region of interest" description="Disordered" evidence="1">
    <location>
        <begin position="1"/>
        <end position="21"/>
    </location>
</feature>
<protein>
    <submittedName>
        <fullName evidence="2">Uncharacterized protein</fullName>
    </submittedName>
</protein>
<proteinExistence type="predicted"/>
<name>E9D4U9_COCPS</name>
<evidence type="ECO:0000313" key="3">
    <source>
        <dbReference type="Proteomes" id="UP000002497"/>
    </source>
</evidence>
<sequence>MRPPENTWDTKTHITSVTGASGDSDFGQDGHLYLKWPSDQPSCIDMISPAAAQRGHARSSFRQVTEKQMIHEISTKKADVRLLIKDPTDSRSFGIVIELLPGSRVAPGGKANTFPRFAQQIVDLYNNNPSEFLGCAT</sequence>
<feature type="compositionally biased region" description="Polar residues" evidence="1">
    <location>
        <begin position="7"/>
        <end position="21"/>
    </location>
</feature>
<reference evidence="3" key="2">
    <citation type="submission" date="2010-03" db="EMBL/GenBank/DDBJ databases">
        <title>The genome sequence of Coccidioides posadasii strain Silveira.</title>
        <authorList>
            <consortium name="The Broad Institute Genome Sequencing Center for Infectious Disease"/>
            <person name="Neafsey D."/>
            <person name="Orbach M."/>
            <person name="Henn M.R."/>
            <person name="Cole G.T."/>
            <person name="Galgiani J."/>
            <person name="Gardner M.J."/>
            <person name="Kirkland T.N."/>
            <person name="Taylor J.W."/>
            <person name="Young S.K."/>
            <person name="Zeng Q."/>
            <person name="Koehrsen M."/>
            <person name="Alvarado L."/>
            <person name="Berlin A."/>
            <person name="Borenstein D."/>
            <person name="Chapman S.B."/>
            <person name="Chen Z."/>
            <person name="Engels R."/>
            <person name="Freedman E."/>
            <person name="Gellesch M."/>
            <person name="Goldberg J."/>
            <person name="Griggs A."/>
            <person name="Gujja S."/>
            <person name="Heilman E."/>
            <person name="Heiman D."/>
            <person name="Howarth C."/>
            <person name="Jen D."/>
            <person name="Larson L."/>
            <person name="Mehta T."/>
            <person name="Neiman D."/>
            <person name="Park D."/>
            <person name="Pearson M."/>
            <person name="Richards J."/>
            <person name="Roberts A."/>
            <person name="Saif S."/>
            <person name="Shea T."/>
            <person name="Shenoy N."/>
            <person name="Sisk P."/>
            <person name="Stolte C."/>
            <person name="Sykes S."/>
            <person name="Walk T."/>
            <person name="White J."/>
            <person name="Yandava C."/>
            <person name="Haas B."/>
            <person name="Nusbaum C."/>
            <person name="Birren B."/>
        </authorList>
    </citation>
    <scope>NUCLEOTIDE SEQUENCE [LARGE SCALE GENOMIC DNA]</scope>
    <source>
        <strain evidence="3">RMSCC 757 / Silveira</strain>
    </source>
</reference>
<dbReference type="AlphaFoldDB" id="E9D4U9"/>
<keyword evidence="3" id="KW-1185">Reference proteome</keyword>
<reference evidence="3" key="1">
    <citation type="journal article" date="2010" name="Genome Res.">
        <title>Population genomic sequencing of Coccidioides fungi reveals recent hybridization and transposon control.</title>
        <authorList>
            <person name="Neafsey D.E."/>
            <person name="Barker B.M."/>
            <person name="Sharpton T.J."/>
            <person name="Stajich J.E."/>
            <person name="Park D.J."/>
            <person name="Whiston E."/>
            <person name="Hung C.-Y."/>
            <person name="McMahan C."/>
            <person name="White J."/>
            <person name="Sykes S."/>
            <person name="Heiman D."/>
            <person name="Young S."/>
            <person name="Zeng Q."/>
            <person name="Abouelleil A."/>
            <person name="Aftuck L."/>
            <person name="Bessette D."/>
            <person name="Brown A."/>
            <person name="FitzGerald M."/>
            <person name="Lui A."/>
            <person name="Macdonald J.P."/>
            <person name="Priest M."/>
            <person name="Orbach M.J."/>
            <person name="Galgiani J.N."/>
            <person name="Kirkland T.N."/>
            <person name="Cole G.T."/>
            <person name="Birren B.W."/>
            <person name="Henn M.R."/>
            <person name="Taylor J.W."/>
            <person name="Rounsley S.D."/>
        </authorList>
    </citation>
    <scope>NUCLEOTIDE SEQUENCE [LARGE SCALE GENOMIC DNA]</scope>
    <source>
        <strain evidence="3">RMSCC 757 / Silveira</strain>
    </source>
</reference>
<dbReference type="EMBL" id="GL636492">
    <property type="protein sequence ID" value="EFW18531.1"/>
    <property type="molecule type" value="Genomic_DNA"/>
</dbReference>
<evidence type="ECO:0000256" key="1">
    <source>
        <dbReference type="SAM" id="MobiDB-lite"/>
    </source>
</evidence>
<dbReference type="HOGENOM" id="CLU_1864954_0_0_1"/>
<organism evidence="3">
    <name type="scientific">Coccidioides posadasii (strain RMSCC 757 / Silveira)</name>
    <name type="common">Valley fever fungus</name>
    <dbReference type="NCBI Taxonomy" id="443226"/>
    <lineage>
        <taxon>Eukaryota</taxon>
        <taxon>Fungi</taxon>
        <taxon>Dikarya</taxon>
        <taxon>Ascomycota</taxon>
        <taxon>Pezizomycotina</taxon>
        <taxon>Eurotiomycetes</taxon>
        <taxon>Eurotiomycetidae</taxon>
        <taxon>Onygenales</taxon>
        <taxon>Onygenaceae</taxon>
        <taxon>Coccidioides</taxon>
    </lineage>
</organism>
<dbReference type="Proteomes" id="UP000002497">
    <property type="component" value="Unassembled WGS sequence"/>
</dbReference>
<accession>E9D4U9</accession>
<gene>
    <name evidence="2" type="ORF">CPSG_05217</name>
</gene>
<dbReference type="VEuPathDB" id="FungiDB:CPSG_05217"/>